<feature type="region of interest" description="Disordered" evidence="1">
    <location>
        <begin position="365"/>
        <end position="395"/>
    </location>
</feature>
<name>A0A8H6II07_9AGAR</name>
<evidence type="ECO:0008006" key="6">
    <source>
        <dbReference type="Google" id="ProtNLM"/>
    </source>
</evidence>
<evidence type="ECO:0000313" key="4">
    <source>
        <dbReference type="EMBL" id="KAF6765823.1"/>
    </source>
</evidence>
<reference evidence="4 5" key="1">
    <citation type="submission" date="2020-07" db="EMBL/GenBank/DDBJ databases">
        <title>Comparative genomics of pyrophilous fungi reveals a link between fire events and developmental genes.</title>
        <authorList>
            <consortium name="DOE Joint Genome Institute"/>
            <person name="Steindorff A.S."/>
            <person name="Carver A."/>
            <person name="Calhoun S."/>
            <person name="Stillman K."/>
            <person name="Liu H."/>
            <person name="Lipzen A."/>
            <person name="Pangilinan J."/>
            <person name="Labutti K."/>
            <person name="Bruns T.D."/>
            <person name="Grigoriev I.V."/>
        </authorList>
    </citation>
    <scope>NUCLEOTIDE SEQUENCE [LARGE SCALE GENOMIC DNA]</scope>
    <source>
        <strain evidence="4 5">CBS 144469</strain>
    </source>
</reference>
<dbReference type="InterPro" id="IPR041539">
    <property type="entry name" value="CxC5"/>
</dbReference>
<dbReference type="Pfam" id="PF18721">
    <property type="entry name" value="CxC6"/>
    <property type="match status" value="1"/>
</dbReference>
<dbReference type="InterPro" id="IPR040898">
    <property type="entry name" value="CxC6"/>
</dbReference>
<evidence type="ECO:0000256" key="1">
    <source>
        <dbReference type="SAM" id="MobiDB-lite"/>
    </source>
</evidence>
<comment type="caution">
    <text evidence="4">The sequence shown here is derived from an EMBL/GenBank/DDBJ whole genome shotgun (WGS) entry which is preliminary data.</text>
</comment>
<dbReference type="AlphaFoldDB" id="A0A8H6II07"/>
<sequence>MDVIPALHGFLLSLDEPLRSNVQFLQLLRFIALSTRLKADILLPQPASHHPAIPPAVLPQAIQVFLSGACSLPAAVVDGLWDCLRTNIWDPNTQLSLDSGVQIATHVQFGHSVGLTCFINYHHDYSVHSGKRSYYRIAREVLQIGEHQFAEVRLIASWINLMMIAWVSATNCARFYNTAIAARNGTNVVAESQWQFSGDLTSKHVYAGFTLLALLQDCDARQDILMVPHTGEWEERFDAAVSEVNNRRRLAYPEVYHMCDLCVRWFPGYGIGGKKTSVVVIDGVTLGHPCCTYYNCKTALPKTSHRWCSEHFLTEGGKCVLDDCEEPKVAGMRTCSDPTHAEMEVLYRLRGQARFLLQKQLRETRAADHSASSPPTDVAVEGTPDDLEAASEPKAGFGRRRTHNEQILVAPCGIIIARETFFGAEGVGAVIELIKRVYRESGTMPDHIFFDNNCSLAKSVQGDAAFDDVGLTVDVFHFGCKHSKTDTFCQENCNPAAYEELLGEGNKAWYFNSSIAEQTNGWLGKFQAICREMTALRFNFFLDEMILRRNQETLAKLEAKGANPMNIYRHVR</sequence>
<dbReference type="EMBL" id="JACGCI010000002">
    <property type="protein sequence ID" value="KAF6765823.1"/>
    <property type="molecule type" value="Genomic_DNA"/>
</dbReference>
<feature type="domain" description="CxC6 like cysteine cluster associated with KDZ" evidence="3">
    <location>
        <begin position="280"/>
        <end position="344"/>
    </location>
</feature>
<accession>A0A8H6II07</accession>
<evidence type="ECO:0000259" key="2">
    <source>
        <dbReference type="Pfam" id="PF18718"/>
    </source>
</evidence>
<dbReference type="OrthoDB" id="3055037at2759"/>
<keyword evidence="5" id="KW-1185">Reference proteome</keyword>
<dbReference type="Pfam" id="PF18718">
    <property type="entry name" value="CxC5"/>
    <property type="match status" value="1"/>
</dbReference>
<protein>
    <recommendedName>
        <fullName evidence="6">CxC6 like cysteine cluster associated with KDZ domain-containing protein</fullName>
    </recommendedName>
</protein>
<dbReference type="Proteomes" id="UP000521943">
    <property type="component" value="Unassembled WGS sequence"/>
</dbReference>
<evidence type="ECO:0000313" key="5">
    <source>
        <dbReference type="Proteomes" id="UP000521943"/>
    </source>
</evidence>
<evidence type="ECO:0000259" key="3">
    <source>
        <dbReference type="Pfam" id="PF18721"/>
    </source>
</evidence>
<gene>
    <name evidence="4" type="ORF">DFP72DRAFT_798441</name>
</gene>
<feature type="domain" description="CxC5 like cysteine cluster associated with KDZ" evidence="2">
    <location>
        <begin position="97"/>
        <end position="179"/>
    </location>
</feature>
<proteinExistence type="predicted"/>
<organism evidence="4 5">
    <name type="scientific">Ephemerocybe angulata</name>
    <dbReference type="NCBI Taxonomy" id="980116"/>
    <lineage>
        <taxon>Eukaryota</taxon>
        <taxon>Fungi</taxon>
        <taxon>Dikarya</taxon>
        <taxon>Basidiomycota</taxon>
        <taxon>Agaricomycotina</taxon>
        <taxon>Agaricomycetes</taxon>
        <taxon>Agaricomycetidae</taxon>
        <taxon>Agaricales</taxon>
        <taxon>Agaricineae</taxon>
        <taxon>Psathyrellaceae</taxon>
        <taxon>Ephemerocybe</taxon>
    </lineage>
</organism>